<gene>
    <name evidence="7" type="ORF">GCM10009639_25390</name>
</gene>
<proteinExistence type="predicted"/>
<dbReference type="Proteomes" id="UP001499863">
    <property type="component" value="Unassembled WGS sequence"/>
</dbReference>
<evidence type="ECO:0000256" key="3">
    <source>
        <dbReference type="ARBA" id="ARBA00022989"/>
    </source>
</evidence>
<evidence type="ECO:0000256" key="4">
    <source>
        <dbReference type="ARBA" id="ARBA00023136"/>
    </source>
</evidence>
<organism evidence="7 8">
    <name type="scientific">Kitasatospora putterlickiae</name>
    <dbReference type="NCBI Taxonomy" id="221725"/>
    <lineage>
        <taxon>Bacteria</taxon>
        <taxon>Bacillati</taxon>
        <taxon>Actinomycetota</taxon>
        <taxon>Actinomycetes</taxon>
        <taxon>Kitasatosporales</taxon>
        <taxon>Streptomycetaceae</taxon>
        <taxon>Kitasatospora</taxon>
    </lineage>
</organism>
<keyword evidence="2 5" id="KW-0812">Transmembrane</keyword>
<protein>
    <submittedName>
        <fullName evidence="7">MFS transporter</fullName>
    </submittedName>
</protein>
<feature type="domain" description="Major facilitator superfamily (MFS) profile" evidence="6">
    <location>
        <begin position="1"/>
        <end position="383"/>
    </location>
</feature>
<feature type="transmembrane region" description="Helical" evidence="5">
    <location>
        <begin position="332"/>
        <end position="355"/>
    </location>
</feature>
<dbReference type="SUPFAM" id="SSF103473">
    <property type="entry name" value="MFS general substrate transporter"/>
    <property type="match status" value="1"/>
</dbReference>
<dbReference type="Pfam" id="PF07690">
    <property type="entry name" value="MFS_1"/>
    <property type="match status" value="1"/>
</dbReference>
<feature type="transmembrane region" description="Helical" evidence="5">
    <location>
        <begin position="60"/>
        <end position="78"/>
    </location>
</feature>
<comment type="subcellular location">
    <subcellularLocation>
        <location evidence="1">Cell membrane</location>
        <topology evidence="1">Multi-pass membrane protein</topology>
    </subcellularLocation>
</comment>
<reference evidence="7 8" key="1">
    <citation type="journal article" date="2019" name="Int. J. Syst. Evol. Microbiol.">
        <title>The Global Catalogue of Microorganisms (GCM) 10K type strain sequencing project: providing services to taxonomists for standard genome sequencing and annotation.</title>
        <authorList>
            <consortium name="The Broad Institute Genomics Platform"/>
            <consortium name="The Broad Institute Genome Sequencing Center for Infectious Disease"/>
            <person name="Wu L."/>
            <person name="Ma J."/>
        </authorList>
    </citation>
    <scope>NUCLEOTIDE SEQUENCE [LARGE SCALE GENOMIC DNA]</scope>
    <source>
        <strain evidence="7 8">JCM 12393</strain>
    </source>
</reference>
<dbReference type="EMBL" id="BAAAKJ010000131">
    <property type="protein sequence ID" value="GAA1392973.1"/>
    <property type="molecule type" value="Genomic_DNA"/>
</dbReference>
<dbReference type="InterPro" id="IPR036259">
    <property type="entry name" value="MFS_trans_sf"/>
</dbReference>
<evidence type="ECO:0000256" key="5">
    <source>
        <dbReference type="SAM" id="Phobius"/>
    </source>
</evidence>
<name>A0ABN1XYB1_9ACTN</name>
<feature type="transmembrane region" description="Helical" evidence="5">
    <location>
        <begin position="361"/>
        <end position="379"/>
    </location>
</feature>
<evidence type="ECO:0000256" key="2">
    <source>
        <dbReference type="ARBA" id="ARBA00022692"/>
    </source>
</evidence>
<dbReference type="PANTHER" id="PTHR23528">
    <property type="match status" value="1"/>
</dbReference>
<feature type="transmembrane region" description="Helical" evidence="5">
    <location>
        <begin position="84"/>
        <end position="107"/>
    </location>
</feature>
<accession>A0ABN1XYB1</accession>
<feature type="transmembrane region" description="Helical" evidence="5">
    <location>
        <begin position="270"/>
        <end position="288"/>
    </location>
</feature>
<comment type="caution">
    <text evidence="7">The sequence shown here is derived from an EMBL/GenBank/DDBJ whole genome shotgun (WGS) entry which is preliminary data.</text>
</comment>
<keyword evidence="8" id="KW-1185">Reference proteome</keyword>
<feature type="transmembrane region" description="Helical" evidence="5">
    <location>
        <begin position="294"/>
        <end position="311"/>
    </location>
</feature>
<dbReference type="Gene3D" id="1.20.1250.20">
    <property type="entry name" value="MFS general substrate transporter like domains"/>
    <property type="match status" value="2"/>
</dbReference>
<feature type="transmembrane region" description="Helical" evidence="5">
    <location>
        <begin position="27"/>
        <end position="48"/>
    </location>
</feature>
<feature type="transmembrane region" description="Helical" evidence="5">
    <location>
        <begin position="199"/>
        <end position="219"/>
    </location>
</feature>
<dbReference type="InterPro" id="IPR011701">
    <property type="entry name" value="MFS"/>
</dbReference>
<dbReference type="PROSITE" id="PS50850">
    <property type="entry name" value="MFS"/>
    <property type="match status" value="1"/>
</dbReference>
<evidence type="ECO:0000259" key="6">
    <source>
        <dbReference type="PROSITE" id="PS50850"/>
    </source>
</evidence>
<dbReference type="InterPro" id="IPR020846">
    <property type="entry name" value="MFS_dom"/>
</dbReference>
<keyword evidence="4 5" id="KW-0472">Membrane</keyword>
<evidence type="ECO:0000256" key="1">
    <source>
        <dbReference type="ARBA" id="ARBA00004651"/>
    </source>
</evidence>
<sequence>MAYGVALYYVALQVEHLDPDAKTGNLAMINALGAVAAMLAQPIVGVLSDQTRSRYGSRRPWMLAGALIGSVALLTSGLASGLAALTVCFMLVQFGFNAFQGPFSALLPDRVPERLRGRFSTGVGLGVVLGSAVGPILGSLFADDIALGYTVLAGAVLLGIVLFVALVPDRDNRGEPRRPFSARAFLAAFWVNPVRHRDFFWGFTGRILLFGGYTMLSTYQLYLAQEYVGLSIDDAAQTVPLLGLVSLPAVIIATAIAGPLSDRLGRRKPVVLGAGLLISFGAMIPLALPSVLGLALSHFVVAAGFGAFVSVDQALMSTLLPNPDDFGKDLGVLNLAATLPTTIAPVLAAGIVHAFGGYGALYPAVGVITLLGALAVLRIRSVR</sequence>
<feature type="transmembrane region" description="Helical" evidence="5">
    <location>
        <begin position="119"/>
        <end position="141"/>
    </location>
</feature>
<feature type="transmembrane region" description="Helical" evidence="5">
    <location>
        <begin position="239"/>
        <end position="258"/>
    </location>
</feature>
<keyword evidence="3 5" id="KW-1133">Transmembrane helix</keyword>
<dbReference type="InterPro" id="IPR005829">
    <property type="entry name" value="Sugar_transporter_CS"/>
</dbReference>
<dbReference type="PROSITE" id="PS00216">
    <property type="entry name" value="SUGAR_TRANSPORT_1"/>
    <property type="match status" value="1"/>
</dbReference>
<evidence type="ECO:0000313" key="8">
    <source>
        <dbReference type="Proteomes" id="UP001499863"/>
    </source>
</evidence>
<feature type="transmembrane region" description="Helical" evidence="5">
    <location>
        <begin position="147"/>
        <end position="168"/>
    </location>
</feature>
<dbReference type="PANTHER" id="PTHR23528:SF1">
    <property type="entry name" value="MAJOR FACILITATOR SUPERFAMILY (MFS) PROFILE DOMAIN-CONTAINING PROTEIN"/>
    <property type="match status" value="1"/>
</dbReference>
<evidence type="ECO:0000313" key="7">
    <source>
        <dbReference type="EMBL" id="GAA1392973.1"/>
    </source>
</evidence>